<gene>
    <name evidence="6" type="ORF">G7K_3632-t1</name>
</gene>
<dbReference type="Proteomes" id="UP000033140">
    <property type="component" value="Unassembled WGS sequence"/>
</dbReference>
<reference evidence="6 7" key="3">
    <citation type="journal article" date="2015" name="Genome Announc.">
        <title>Draft Genome Sequence of the Archiascomycetous Yeast Saitoella complicata.</title>
        <authorList>
            <person name="Yamauchi K."/>
            <person name="Kondo S."/>
            <person name="Hamamoto M."/>
            <person name="Takahashi Y."/>
            <person name="Ogura Y."/>
            <person name="Hayashi T."/>
            <person name="Nishida H."/>
        </authorList>
    </citation>
    <scope>NUCLEOTIDE SEQUENCE [LARGE SCALE GENOMIC DNA]</scope>
    <source>
        <strain evidence="6 7">NRRL Y-17804</strain>
    </source>
</reference>
<accession>A0A0E9NI49</accession>
<name>A0A0E9NI49_SAICN</name>
<dbReference type="CDD" id="cd14516">
    <property type="entry name" value="DSP_fungal_PPS1"/>
    <property type="match status" value="1"/>
</dbReference>
<comment type="caution">
    <text evidence="6">The sequence shown here is derived from an EMBL/GenBank/DDBJ whole genome shotgun (WGS) entry which is preliminary data.</text>
</comment>
<evidence type="ECO:0000256" key="1">
    <source>
        <dbReference type="ARBA" id="ARBA00022801"/>
    </source>
</evidence>
<dbReference type="EMBL" id="BACD03000023">
    <property type="protein sequence ID" value="GAO49483.1"/>
    <property type="molecule type" value="Genomic_DNA"/>
</dbReference>
<dbReference type="InterPro" id="IPR000340">
    <property type="entry name" value="Dual-sp_phosphatase_cat-dom"/>
</dbReference>
<keyword evidence="1" id="KW-0378">Hydrolase</keyword>
<keyword evidence="2" id="KW-0904">Protein phosphatase</keyword>
<dbReference type="Gene3D" id="3.90.190.10">
    <property type="entry name" value="Protein tyrosine phosphatase superfamily"/>
    <property type="match status" value="1"/>
</dbReference>
<dbReference type="OMA" id="QHECERS"/>
<feature type="domain" description="Tyrosine specific protein phosphatases" evidence="5">
    <location>
        <begin position="649"/>
        <end position="718"/>
    </location>
</feature>
<sequence length="762" mass="84525">MHPQQTRHGASMPSDLAIPPSQQYAPSRSPTPPATSDSPNPVDMKVGSDIDYPETPITAPATPPTTPPLTSASLVPSVEVQDITPLSPASKYPYFSSALPDPIRELTADQLAIAMTAQCKAPLLDSKIVFPWAHGLHPSNRAQCYFFAGANPSALRPPQLSRSLLIIRVGPSNSRKAWVRGAVRPDEVLDMIEDKFLEADVRVGVGLRNFGIQVRKWVRHADVVVYGAPGTKTEEVVKVARRVCRAQEDERRNGNTKEEYATFLMADPFEAFEQKYFSLVSVSSKGMPTPHALDFLSEEREQMRILTTASPIAPNVYMGNTADLDSSPYSSTPASPMIRPVGLSSTVATDADAGSTDVDDIDSIDSNDDLTSSRWDVCIEARPDVDVPSPNMLVKVSEALESMNGPSPRKTVHFDFPASGTLGPQANARPGWAERCLGVCKWLYEQTTGDQHGQVKEDKDGDGDVDMVHNKRRKLKVLLHCGDGYTETSLLGLMYVIYAHAWTAEEAWVNMHKEPLSRNFFAYPSDVRALNELEPLLLKNSPANKRDLRSLPRQGWFPYGMTFSKFDGSLPSRILPHLYLGNLLHASNPALLKQLGIRRIVSVGERPTAAECRGEDVIACKRTEQTNAGKFEWLYIDKLQDDGVDSLNGEMIEECLKFLDAGYRQGTPTLVHCRVGVSRSASICIAEVVRRLQISVPRAYLLARARRLNVIIQPNLRFMYELMLWEEVERKRRGEGGADCGREMEWVHLAREINALNQVYMS</sequence>
<dbReference type="InterPro" id="IPR020422">
    <property type="entry name" value="TYR_PHOSPHATASE_DUAL_dom"/>
</dbReference>
<evidence type="ECO:0000256" key="2">
    <source>
        <dbReference type="ARBA" id="ARBA00022912"/>
    </source>
</evidence>
<evidence type="ECO:0000256" key="3">
    <source>
        <dbReference type="SAM" id="MobiDB-lite"/>
    </source>
</evidence>
<dbReference type="InterPro" id="IPR053239">
    <property type="entry name" value="Dual_spec_PTase"/>
</dbReference>
<dbReference type="InterPro" id="IPR016130">
    <property type="entry name" value="Tyr_Pase_AS"/>
</dbReference>
<organism evidence="6 7">
    <name type="scientific">Saitoella complicata (strain BCRC 22490 / CBS 7301 / JCM 7358 / NBRC 10748 / NRRL Y-17804)</name>
    <dbReference type="NCBI Taxonomy" id="698492"/>
    <lineage>
        <taxon>Eukaryota</taxon>
        <taxon>Fungi</taxon>
        <taxon>Dikarya</taxon>
        <taxon>Ascomycota</taxon>
        <taxon>Taphrinomycotina</taxon>
        <taxon>Taphrinomycotina incertae sedis</taxon>
        <taxon>Saitoella</taxon>
    </lineage>
</organism>
<feature type="region of interest" description="Disordered" evidence="3">
    <location>
        <begin position="1"/>
        <end position="72"/>
    </location>
</feature>
<reference evidence="6 7" key="2">
    <citation type="journal article" date="2014" name="J. Gen. Appl. Microbiol.">
        <title>The early diverging ascomycetous budding yeast Saitoella complicata has three histone deacetylases belonging to the Clr6, Hos2, and Rpd3 lineages.</title>
        <authorList>
            <person name="Nishida H."/>
            <person name="Matsumoto T."/>
            <person name="Kondo S."/>
            <person name="Hamamoto M."/>
            <person name="Yoshikawa H."/>
        </authorList>
    </citation>
    <scope>NUCLEOTIDE SEQUENCE [LARGE SCALE GENOMIC DNA]</scope>
    <source>
        <strain evidence="6 7">NRRL Y-17804</strain>
    </source>
</reference>
<evidence type="ECO:0000259" key="4">
    <source>
        <dbReference type="PROSITE" id="PS50054"/>
    </source>
</evidence>
<protein>
    <submittedName>
        <fullName evidence="6">Uncharacterized protein</fullName>
    </submittedName>
</protein>
<dbReference type="PANTHER" id="PTHR47550">
    <property type="entry name" value="DUAL SPECIFICITY PROTEIN PHOSPHATASE PPS1"/>
    <property type="match status" value="1"/>
</dbReference>
<dbReference type="GO" id="GO:0005634">
    <property type="term" value="C:nucleus"/>
    <property type="evidence" value="ECO:0007669"/>
    <property type="project" value="GOC"/>
</dbReference>
<reference evidence="6 7" key="1">
    <citation type="journal article" date="2011" name="J. Gen. Appl. Microbiol.">
        <title>Draft genome sequencing of the enigmatic yeast Saitoella complicata.</title>
        <authorList>
            <person name="Nishida H."/>
            <person name="Hamamoto M."/>
            <person name="Sugiyama J."/>
        </authorList>
    </citation>
    <scope>NUCLEOTIDE SEQUENCE [LARGE SCALE GENOMIC DNA]</scope>
    <source>
        <strain evidence="6 7">NRRL Y-17804</strain>
    </source>
</reference>
<dbReference type="Pfam" id="PF00782">
    <property type="entry name" value="DSPc"/>
    <property type="match status" value="1"/>
</dbReference>
<dbReference type="PROSITE" id="PS50054">
    <property type="entry name" value="TYR_PHOSPHATASE_DUAL"/>
    <property type="match status" value="1"/>
</dbReference>
<feature type="domain" description="Tyrosine-protein phosphatase" evidence="4">
    <location>
        <begin position="570"/>
        <end position="731"/>
    </location>
</feature>
<dbReference type="SMART" id="SM00195">
    <property type="entry name" value="DSPc"/>
    <property type="match status" value="1"/>
</dbReference>
<dbReference type="InterPro" id="IPR000387">
    <property type="entry name" value="Tyr_Pase_dom"/>
</dbReference>
<evidence type="ECO:0000259" key="5">
    <source>
        <dbReference type="PROSITE" id="PS50056"/>
    </source>
</evidence>
<dbReference type="STRING" id="698492.A0A0E9NI49"/>
<dbReference type="InterPro" id="IPR029021">
    <property type="entry name" value="Prot-tyrosine_phosphatase-like"/>
</dbReference>
<dbReference type="PROSITE" id="PS00383">
    <property type="entry name" value="TYR_PHOSPHATASE_1"/>
    <property type="match status" value="1"/>
</dbReference>
<dbReference type="GO" id="GO:0033260">
    <property type="term" value="P:nuclear DNA replication"/>
    <property type="evidence" value="ECO:0007669"/>
    <property type="project" value="InterPro"/>
</dbReference>
<dbReference type="InterPro" id="IPR047949">
    <property type="entry name" value="PPS1_DSP"/>
</dbReference>
<evidence type="ECO:0000313" key="7">
    <source>
        <dbReference type="Proteomes" id="UP000033140"/>
    </source>
</evidence>
<dbReference type="GO" id="GO:0008138">
    <property type="term" value="F:protein tyrosine/serine/threonine phosphatase activity"/>
    <property type="evidence" value="ECO:0007669"/>
    <property type="project" value="InterPro"/>
</dbReference>
<proteinExistence type="predicted"/>
<dbReference type="SUPFAM" id="SSF52799">
    <property type="entry name" value="(Phosphotyrosine protein) phosphatases II"/>
    <property type="match status" value="2"/>
</dbReference>
<dbReference type="AlphaFoldDB" id="A0A0E9NI49"/>
<evidence type="ECO:0000313" key="6">
    <source>
        <dbReference type="EMBL" id="GAO49483.1"/>
    </source>
</evidence>
<dbReference type="PROSITE" id="PS50056">
    <property type="entry name" value="TYR_PHOSPHATASE_2"/>
    <property type="match status" value="1"/>
</dbReference>
<dbReference type="PANTHER" id="PTHR47550:SF1">
    <property type="entry name" value="DUAL SPECIFICITY PROTEIN PHOSPHATASE PPS1"/>
    <property type="match status" value="1"/>
</dbReference>
<keyword evidence="7" id="KW-1185">Reference proteome</keyword>